<evidence type="ECO:0000313" key="2">
    <source>
        <dbReference type="Proteomes" id="UP000324800"/>
    </source>
</evidence>
<accession>A0A5J4TQT5</accession>
<sequence length="77" mass="8566">MVQLLKGINNNSNLRLKIQNSGMSIKKSGYLGKVVQLLKKKKLLGCSIDSQIESIICLAPKCYSAIDEEVDNVIRMK</sequence>
<gene>
    <name evidence="1" type="ORF">EZS28_043618</name>
</gene>
<dbReference type="Proteomes" id="UP000324800">
    <property type="component" value="Unassembled WGS sequence"/>
</dbReference>
<protein>
    <submittedName>
        <fullName evidence="1">Uncharacterized protein</fullName>
    </submittedName>
</protein>
<dbReference type="AlphaFoldDB" id="A0A5J4TQT5"/>
<name>A0A5J4TQT5_9EUKA</name>
<reference evidence="1 2" key="1">
    <citation type="submission" date="2019-03" db="EMBL/GenBank/DDBJ databases">
        <title>Single cell metagenomics reveals metabolic interactions within the superorganism composed of flagellate Streblomastix strix and complex community of Bacteroidetes bacteria on its surface.</title>
        <authorList>
            <person name="Treitli S.C."/>
            <person name="Kolisko M."/>
            <person name="Husnik F."/>
            <person name="Keeling P."/>
            <person name="Hampl V."/>
        </authorList>
    </citation>
    <scope>NUCLEOTIDE SEQUENCE [LARGE SCALE GENOMIC DNA]</scope>
    <source>
        <strain evidence="1">ST1C</strain>
    </source>
</reference>
<organism evidence="1 2">
    <name type="scientific">Streblomastix strix</name>
    <dbReference type="NCBI Taxonomy" id="222440"/>
    <lineage>
        <taxon>Eukaryota</taxon>
        <taxon>Metamonada</taxon>
        <taxon>Preaxostyla</taxon>
        <taxon>Oxymonadida</taxon>
        <taxon>Streblomastigidae</taxon>
        <taxon>Streblomastix</taxon>
    </lineage>
</organism>
<comment type="caution">
    <text evidence="1">The sequence shown here is derived from an EMBL/GenBank/DDBJ whole genome shotgun (WGS) entry which is preliminary data.</text>
</comment>
<evidence type="ECO:0000313" key="1">
    <source>
        <dbReference type="EMBL" id="KAA6360856.1"/>
    </source>
</evidence>
<dbReference type="EMBL" id="SNRW01026354">
    <property type="protein sequence ID" value="KAA6360856.1"/>
    <property type="molecule type" value="Genomic_DNA"/>
</dbReference>
<proteinExistence type="predicted"/>